<dbReference type="EC" id="1.2.4.1" evidence="3 9"/>
<dbReference type="PANTHER" id="PTHR43825:SF3">
    <property type="entry name" value="PYRUVATE DEHYDROGENASE E1 COMPONENT"/>
    <property type="match status" value="1"/>
</dbReference>
<feature type="domain" description="Transketolase-like C-terminal" evidence="13">
    <location>
        <begin position="712"/>
        <end position="847"/>
    </location>
</feature>
<keyword evidence="5 9" id="KW-0560">Oxidoreductase</keyword>
<evidence type="ECO:0000256" key="5">
    <source>
        <dbReference type="ARBA" id="ARBA00023002"/>
    </source>
</evidence>
<dbReference type="AlphaFoldDB" id="A0A540VS46"/>
<dbReference type="Gene3D" id="3.40.50.920">
    <property type="match status" value="1"/>
</dbReference>
<dbReference type="SUPFAM" id="SSF52518">
    <property type="entry name" value="Thiamin diphosphate-binding fold (THDP-binding)"/>
    <property type="match status" value="2"/>
</dbReference>
<dbReference type="GO" id="GO:0046872">
    <property type="term" value="F:metal ion binding"/>
    <property type="evidence" value="ECO:0007669"/>
    <property type="project" value="UniProtKB-KW"/>
</dbReference>
<evidence type="ECO:0000256" key="1">
    <source>
        <dbReference type="ARBA" id="ARBA00001964"/>
    </source>
</evidence>
<feature type="binding site" evidence="10">
    <location>
        <position position="260"/>
    </location>
    <ligand>
        <name>Mg(2+)</name>
        <dbReference type="ChEBI" id="CHEBI:18420"/>
    </ligand>
</feature>
<evidence type="ECO:0000256" key="2">
    <source>
        <dbReference type="ARBA" id="ARBA00003157"/>
    </source>
</evidence>
<evidence type="ECO:0000256" key="10">
    <source>
        <dbReference type="PIRSR" id="PIRSR000156-1"/>
    </source>
</evidence>
<dbReference type="Pfam" id="PF00456">
    <property type="entry name" value="Transketolase_N"/>
    <property type="match status" value="1"/>
</dbReference>
<evidence type="ECO:0000256" key="4">
    <source>
        <dbReference type="ARBA" id="ARBA00017172"/>
    </source>
</evidence>
<comment type="caution">
    <text evidence="14">The sequence shown here is derived from an EMBL/GenBank/DDBJ whole genome shotgun (WGS) entry which is preliminary data.</text>
</comment>
<keyword evidence="10" id="KW-0460">Magnesium</keyword>
<dbReference type="InterPro" id="IPR005474">
    <property type="entry name" value="Transketolase_N"/>
</dbReference>
<evidence type="ECO:0000313" key="15">
    <source>
        <dbReference type="EMBL" id="TQE99731.1"/>
    </source>
</evidence>
<organism evidence="14 16">
    <name type="scientific">Spiribacter salinus</name>
    <dbReference type="NCBI Taxonomy" id="1335746"/>
    <lineage>
        <taxon>Bacteria</taxon>
        <taxon>Pseudomonadati</taxon>
        <taxon>Pseudomonadota</taxon>
        <taxon>Gammaproteobacteria</taxon>
        <taxon>Chromatiales</taxon>
        <taxon>Ectothiorhodospiraceae</taxon>
        <taxon>Spiribacter</taxon>
    </lineage>
</organism>
<keyword evidence="7 9" id="KW-0670">Pyruvate</keyword>
<dbReference type="InterPro" id="IPR004660">
    <property type="entry name" value="PDH_E1"/>
</dbReference>
<protein>
    <recommendedName>
        <fullName evidence="4 9">Pyruvate dehydrogenase E1 component</fullName>
        <ecNumber evidence="3 9">1.2.4.1</ecNumber>
    </recommendedName>
</protein>
<dbReference type="CDD" id="cd02017">
    <property type="entry name" value="TPP_E1_EcPDC_like"/>
    <property type="match status" value="1"/>
</dbReference>
<proteinExistence type="predicted"/>
<feature type="binding site" evidence="10">
    <location>
        <position position="230"/>
    </location>
    <ligand>
        <name>Mg(2+)</name>
        <dbReference type="ChEBI" id="CHEBI:18420"/>
    </ligand>
</feature>
<dbReference type="InterPro" id="IPR035807">
    <property type="entry name" value="PDC_E1_N"/>
</dbReference>
<comment type="function">
    <text evidence="2 9">Component of the pyruvate dehydrogenase (PDH) complex, that catalyzes the overall conversion of pyruvate to acetyl-CoA and CO(2).</text>
</comment>
<evidence type="ECO:0000256" key="7">
    <source>
        <dbReference type="ARBA" id="ARBA00023317"/>
    </source>
</evidence>
<keyword evidence="10" id="KW-0479">Metal-binding</keyword>
<dbReference type="InterPro" id="IPR029061">
    <property type="entry name" value="THDP-binding"/>
</dbReference>
<evidence type="ECO:0000313" key="16">
    <source>
        <dbReference type="Proteomes" id="UP000315400"/>
    </source>
</evidence>
<feature type="domain" description="Transketolase N-terminal" evidence="11">
    <location>
        <begin position="79"/>
        <end position="292"/>
    </location>
</feature>
<comment type="catalytic activity">
    <reaction evidence="8 9">
        <text>N(6)-[(R)-lipoyl]-L-lysyl-[protein] + pyruvate + H(+) = N(6)-[(R)-S(8)-acetyldihydrolipoyl]-L-lysyl-[protein] + CO2</text>
        <dbReference type="Rhea" id="RHEA:19189"/>
        <dbReference type="Rhea" id="RHEA-COMP:10474"/>
        <dbReference type="Rhea" id="RHEA-COMP:10478"/>
        <dbReference type="ChEBI" id="CHEBI:15361"/>
        <dbReference type="ChEBI" id="CHEBI:15378"/>
        <dbReference type="ChEBI" id="CHEBI:16526"/>
        <dbReference type="ChEBI" id="CHEBI:83099"/>
        <dbReference type="ChEBI" id="CHEBI:83111"/>
        <dbReference type="EC" id="1.2.4.1"/>
    </reaction>
</comment>
<dbReference type="FunFam" id="3.40.50.970:FF:000011">
    <property type="entry name" value="Pyruvate dehydrogenase E1 component"/>
    <property type="match status" value="1"/>
</dbReference>
<dbReference type="Pfam" id="PF22613">
    <property type="entry name" value="Transketolase_C_1"/>
    <property type="match status" value="1"/>
</dbReference>
<evidence type="ECO:0000259" key="12">
    <source>
        <dbReference type="Pfam" id="PF17831"/>
    </source>
</evidence>
<dbReference type="EMBL" id="VIFK01000042">
    <property type="protein sequence ID" value="TQE99731.1"/>
    <property type="molecule type" value="Genomic_DNA"/>
</dbReference>
<evidence type="ECO:0000256" key="3">
    <source>
        <dbReference type="ARBA" id="ARBA00012281"/>
    </source>
</evidence>
<dbReference type="PIRSF" id="PIRSF000156">
    <property type="entry name" value="Pyruvate_dh_E1"/>
    <property type="match status" value="1"/>
</dbReference>
<dbReference type="PANTHER" id="PTHR43825">
    <property type="entry name" value="PYRUVATE DEHYDROGENASE E1 COMPONENT"/>
    <property type="match status" value="1"/>
</dbReference>
<dbReference type="NCBIfam" id="TIGR00759">
    <property type="entry name" value="aceE"/>
    <property type="match status" value="1"/>
</dbReference>
<dbReference type="InterPro" id="IPR055152">
    <property type="entry name" value="Transketolase-like_C_2"/>
</dbReference>
<feature type="domain" description="Pyruvate dehydrogenase E1 component middle" evidence="12">
    <location>
        <begin position="487"/>
        <end position="699"/>
    </location>
</feature>
<evidence type="ECO:0000256" key="9">
    <source>
        <dbReference type="PIRNR" id="PIRNR000156"/>
    </source>
</evidence>
<dbReference type="Gene3D" id="3.40.50.970">
    <property type="match status" value="2"/>
</dbReference>
<dbReference type="EMBL" id="VIFK01000051">
    <property type="protein sequence ID" value="TQE99585.1"/>
    <property type="molecule type" value="Genomic_DNA"/>
</dbReference>
<accession>A0A540VS46</accession>
<evidence type="ECO:0000259" key="11">
    <source>
        <dbReference type="Pfam" id="PF00456"/>
    </source>
</evidence>
<evidence type="ECO:0000259" key="13">
    <source>
        <dbReference type="Pfam" id="PF22613"/>
    </source>
</evidence>
<feature type="binding site" evidence="10">
    <location>
        <position position="262"/>
    </location>
    <ligand>
        <name>Mg(2+)</name>
        <dbReference type="ChEBI" id="CHEBI:18420"/>
    </ligand>
</feature>
<sequence>MAFESYDDFDPQETREWQDAVDVVVERVGPERATYLLHKAVEEAYRTGAAAPDTTRTPYLNTIPPDKEARLPGDEALLQRLISYLRWNAMAMVVRANKKPAEPGGHIASYASSAVMYEVGFNHFWHAPTDTHGGDIIYVQGHSAPGFYARAFLEGRLTEEQLENFRLEVGGKGLSSYPHPYLMPEFWQVSTVSMGLGPIMAIYQARFMKYLENRGLADTKGRKVWAFLGDGEMDEPQSQGAISLANREKLDNLIFVINCNLQRLDGPVRGNSKIIQELEGNFRGAGWNVIKCLWGSGWDELLAKDSKGLLRKRMEECVDGEYQNFKVKGGGYIREHFFGKYPELKEMVAHMSDDDIYYKLIRGGHDPQKVYAAYHAAVNTKDKPSVLLMKTVKGYGMGEGGEGQNISHQKKKLGEDNLRHFNKRFDLPFSDEQVTQAAFFKPPEDSPEMQFMHENRKALGGYLPQRRLNGDVLKAPPLDMFKQVLSDTGERTMSTTMALVRVMVAMTRNKTLGPRLTPIVCDESRTFGMEGMFRQIGIYAPEGQKYVPMDADEIMPYREDQKGQILQEGINEDGAMSSWIAAATSYSNHGVTMIPFYVYYSMFGFQRVGDLAWAAGDMMARGFLIGGTSGRTTLNGEGLQHQDGHSQLFAQFIPNCMAYDPTFHYEVAVIVRDGMKRMYEEQKDVFYYITTLNENYHHPALPEGAEEGIIRGMYPFSKAEAKAKTPRVQLLGCGSILNEVIAAVDLLQDDWGVAADVWSCPSFNELARDGHAVKRWNRLHPGETPRKSYVEECLEGTEGPVIASTDYIRMFAEQIRPFVPRRYEVLGTDGYGRSDSRQALRHFFEVDRYYVAVTALQALVDEGKLDSCKVAEAITKYGIDPEKPNPLYA</sequence>
<evidence type="ECO:0000313" key="14">
    <source>
        <dbReference type="EMBL" id="TQE99585.1"/>
    </source>
</evidence>
<dbReference type="InterPro" id="IPR041621">
    <property type="entry name" value="PDH_E1_M"/>
</dbReference>
<dbReference type="Pfam" id="PF17831">
    <property type="entry name" value="PDH_E1_M"/>
    <property type="match status" value="1"/>
</dbReference>
<gene>
    <name evidence="14" type="primary">aceE</name>
    <name evidence="15" type="ORF">FKY71_07105</name>
    <name evidence="14" type="ORF">FKY71_07815</name>
</gene>
<keyword evidence="6 9" id="KW-0786">Thiamine pyrophosphate</keyword>
<dbReference type="Proteomes" id="UP000315400">
    <property type="component" value="Unassembled WGS sequence"/>
</dbReference>
<dbReference type="SUPFAM" id="SSF52922">
    <property type="entry name" value="TK C-terminal domain-like"/>
    <property type="match status" value="1"/>
</dbReference>
<name>A0A540VS46_9GAMM</name>
<evidence type="ECO:0000256" key="6">
    <source>
        <dbReference type="ARBA" id="ARBA00023052"/>
    </source>
</evidence>
<dbReference type="GO" id="GO:0004739">
    <property type="term" value="F:pyruvate dehydrogenase (acetyl-transferring) activity"/>
    <property type="evidence" value="ECO:0007669"/>
    <property type="project" value="UniProtKB-EC"/>
</dbReference>
<dbReference type="InterPro" id="IPR009014">
    <property type="entry name" value="Transketo_C/PFOR_II"/>
</dbReference>
<comment type="cofactor">
    <cofactor evidence="10">
        <name>Mg(2+)</name>
        <dbReference type="ChEBI" id="CHEBI:18420"/>
    </cofactor>
</comment>
<evidence type="ECO:0000256" key="8">
    <source>
        <dbReference type="ARBA" id="ARBA00051231"/>
    </source>
</evidence>
<comment type="cofactor">
    <cofactor evidence="1 9">
        <name>thiamine diphosphate</name>
        <dbReference type="ChEBI" id="CHEBI:58937"/>
    </cofactor>
</comment>
<dbReference type="InterPro" id="IPR051157">
    <property type="entry name" value="PDH/Transketolase"/>
</dbReference>
<reference evidence="14 16" key="1">
    <citation type="submission" date="2019-06" db="EMBL/GenBank/DDBJ databases">
        <title>Metagenome assembled Genome of Spiribacter salinus SL48-SHIP from the microbial mat of Salt Lake 48 (Novosibirsk region, Russia).</title>
        <authorList>
            <person name="Shipova A."/>
            <person name="Rozanov A.S."/>
            <person name="Bryanskaya A.V."/>
            <person name="Peltek S.E."/>
        </authorList>
    </citation>
    <scope>NUCLEOTIDE SEQUENCE [LARGE SCALE GENOMIC DNA]</scope>
    <source>
        <strain evidence="14">SL48-SHIP-2</strain>
    </source>
</reference>